<name>A0A7Y0GAJ9_9SPHN</name>
<reference evidence="1 2" key="1">
    <citation type="submission" date="2020-04" db="EMBL/GenBank/DDBJ databases">
        <title>Novosphingobium sp. TW-4 isolated from soil.</title>
        <authorList>
            <person name="Dahal R.H."/>
            <person name="Chaudhary D.K."/>
        </authorList>
    </citation>
    <scope>NUCLEOTIDE SEQUENCE [LARGE SCALE GENOMIC DNA]</scope>
    <source>
        <strain evidence="1 2">TW-4</strain>
    </source>
</reference>
<dbReference type="RefSeq" id="WP_169494366.1">
    <property type="nucleotide sequence ID" value="NZ_JABBGM010000008.1"/>
</dbReference>
<accession>A0A7Y0GAJ9</accession>
<dbReference type="AlphaFoldDB" id="A0A7Y0GAJ9"/>
<dbReference type="EMBL" id="JABBGM010000008">
    <property type="protein sequence ID" value="NML95150.1"/>
    <property type="molecule type" value="Genomic_DNA"/>
</dbReference>
<proteinExistence type="predicted"/>
<sequence length="94" mass="10797">MRERLALKERGDRKTLTALSDPRFESWLAGLSLPLDQINDLRRFYKKLVADRNAFDINRRRGGLFVPEGHRVDRARAERLLANAISELSGALHV</sequence>
<dbReference type="Proteomes" id="UP000583556">
    <property type="component" value="Unassembled WGS sequence"/>
</dbReference>
<gene>
    <name evidence="1" type="ORF">HHL27_15865</name>
</gene>
<protein>
    <submittedName>
        <fullName evidence="1">Uncharacterized protein</fullName>
    </submittedName>
</protein>
<evidence type="ECO:0000313" key="2">
    <source>
        <dbReference type="Proteomes" id="UP000583556"/>
    </source>
</evidence>
<comment type="caution">
    <text evidence="1">The sequence shown here is derived from an EMBL/GenBank/DDBJ whole genome shotgun (WGS) entry which is preliminary data.</text>
</comment>
<keyword evidence="2" id="KW-1185">Reference proteome</keyword>
<evidence type="ECO:0000313" key="1">
    <source>
        <dbReference type="EMBL" id="NML95150.1"/>
    </source>
</evidence>
<organism evidence="1 2">
    <name type="scientific">Novosphingobium olei</name>
    <dbReference type="NCBI Taxonomy" id="2728851"/>
    <lineage>
        <taxon>Bacteria</taxon>
        <taxon>Pseudomonadati</taxon>
        <taxon>Pseudomonadota</taxon>
        <taxon>Alphaproteobacteria</taxon>
        <taxon>Sphingomonadales</taxon>
        <taxon>Sphingomonadaceae</taxon>
        <taxon>Novosphingobium</taxon>
    </lineage>
</organism>